<dbReference type="Pfam" id="PF00018">
    <property type="entry name" value="SH3_1"/>
    <property type="match status" value="2"/>
</dbReference>
<evidence type="ECO:0000259" key="6">
    <source>
        <dbReference type="PROSITE" id="PS50010"/>
    </source>
</evidence>
<evidence type="ECO:0000313" key="9">
    <source>
        <dbReference type="Proteomes" id="UP000095283"/>
    </source>
</evidence>
<dbReference type="GO" id="GO:0042734">
    <property type="term" value="C:presynaptic membrane"/>
    <property type="evidence" value="ECO:0007669"/>
    <property type="project" value="TreeGrafter"/>
</dbReference>
<evidence type="ECO:0000313" key="10">
    <source>
        <dbReference type="WBParaSite" id="Hba_13479"/>
    </source>
</evidence>
<dbReference type="GO" id="GO:0060090">
    <property type="term" value="F:molecular adaptor activity"/>
    <property type="evidence" value="ECO:0007669"/>
    <property type="project" value="TreeGrafter"/>
</dbReference>
<feature type="domain" description="EF-hand" evidence="8">
    <location>
        <begin position="44"/>
        <end position="79"/>
    </location>
</feature>
<dbReference type="Gene3D" id="1.10.238.10">
    <property type="entry name" value="EF-hand"/>
    <property type="match status" value="2"/>
</dbReference>
<dbReference type="GO" id="GO:0005085">
    <property type="term" value="F:guanyl-nucleotide exchange factor activity"/>
    <property type="evidence" value="ECO:0007669"/>
    <property type="project" value="InterPro"/>
</dbReference>
<dbReference type="PROSITE" id="PS50010">
    <property type="entry name" value="DH_2"/>
    <property type="match status" value="1"/>
</dbReference>
<keyword evidence="9" id="KW-1185">Reference proteome</keyword>
<dbReference type="SUPFAM" id="SSF47473">
    <property type="entry name" value="EF-hand"/>
    <property type="match status" value="2"/>
</dbReference>
<dbReference type="PROSITE" id="PS50031">
    <property type="entry name" value="EH"/>
    <property type="match status" value="2"/>
</dbReference>
<evidence type="ECO:0000256" key="3">
    <source>
        <dbReference type="PROSITE-ProRule" id="PRU00192"/>
    </source>
</evidence>
<dbReference type="InterPro" id="IPR001849">
    <property type="entry name" value="PH_domain"/>
</dbReference>
<dbReference type="InterPro" id="IPR001452">
    <property type="entry name" value="SH3_domain"/>
</dbReference>
<dbReference type="PROSITE" id="PS00018">
    <property type="entry name" value="EF_HAND_1"/>
    <property type="match status" value="2"/>
</dbReference>
<keyword evidence="1 3" id="KW-0728">SH3 domain</keyword>
<feature type="coiled-coil region" evidence="4">
    <location>
        <begin position="308"/>
        <end position="349"/>
    </location>
</feature>
<dbReference type="SMART" id="SM00027">
    <property type="entry name" value="EH"/>
    <property type="match status" value="2"/>
</dbReference>
<feature type="domain" description="EF-hand" evidence="8">
    <location>
        <begin position="206"/>
        <end position="241"/>
    </location>
</feature>
<dbReference type="InterPro" id="IPR011992">
    <property type="entry name" value="EF-hand-dom_pair"/>
</dbReference>
<protein>
    <submittedName>
        <fullName evidence="10">Intersectin-1</fullName>
    </submittedName>
</protein>
<feature type="domain" description="EH" evidence="7">
    <location>
        <begin position="21"/>
        <end position="100"/>
    </location>
</feature>
<dbReference type="SMART" id="SM00054">
    <property type="entry name" value="EFh"/>
    <property type="match status" value="2"/>
</dbReference>
<dbReference type="InterPro" id="IPR000219">
    <property type="entry name" value="DH_dom"/>
</dbReference>
<feature type="domain" description="SH3" evidence="5">
    <location>
        <begin position="544"/>
        <end position="605"/>
    </location>
</feature>
<feature type="domain" description="SH3" evidence="5">
    <location>
        <begin position="746"/>
        <end position="808"/>
    </location>
</feature>
<dbReference type="PROSITE" id="PS50002">
    <property type="entry name" value="SH3"/>
    <property type="match status" value="2"/>
</dbReference>
<dbReference type="CDD" id="cd00174">
    <property type="entry name" value="SH3"/>
    <property type="match status" value="1"/>
</dbReference>
<dbReference type="PRINTS" id="PR00499">
    <property type="entry name" value="P67PHOX"/>
</dbReference>
<dbReference type="SUPFAM" id="SSF50044">
    <property type="entry name" value="SH3-domain"/>
    <property type="match status" value="3"/>
</dbReference>
<feature type="coiled-coil region" evidence="4">
    <location>
        <begin position="395"/>
        <end position="482"/>
    </location>
</feature>
<sequence>MNQNPWEVSLAEHQANGNQFAALGPQNGRIDGNSARTVLMKSNLPPQILAQIWTLADIDCDGMLDLREFSIAMRLTRNCLAGLALPTTLPPSLLTVPALSGFESSVPMGTNSNGMNVSSGISSISYGTPLMQPVAPVYNTFPIAIGGIRNVPITAGHSTSGKQCGNWTIPYQTKLRYSQQFNQLDKQRMGFLSGSAGRSAMGMSGLPTPTLAHIWSLSDVNKDGRLSVDEFCIAMHLIDMCKAGFALPDQTPAELAAICGISRSANNSPQLEPGAPPAQKSPALKTFEDKRMDNFARGQAELERRRQILIEEENRRRAEVEKREREEEERRAREQLEKERQRRLEKQAEIGNYFVHISYHYWFIIIYFMVKAQKQQEAERTAQRQQRQKTLGFQLQALDEKAKDTDIDITKARKRITEITKEIETMRDQRDDKMRRIAELQSNNQQKRNEYNISRKELIQSREKYRKVLDMLNELQVQAREELYGKSMDAVCLNEKECDGESDEHLAKNTVGQSQISKNASMKVGLIDKHGSFGTNSLPQASASGTTKYRALFEFTARSEDELSFQPGDVVLVFEAHAAEPGWKAGQIRDKVGWFPEAFAEPIGTVLSSISQPIQNMPPNMTPSPSLDRIPEETSVKSSVAIDVASAPVAVICHCVAQFPWKARNDGDLSFSKGDPIEVSYSELCKSKKYRIFVILRHLLLSKYLNLESFRKLLHQHCIQIIKVGFFYDCQCLNFLISYDQKETGSDCLSATAIFDYDANQTDELSFRAGDIIKIMSKVDSEWWSGYRVDSPFVKGLFPANYVQLSREKPSYYYGTEDLHVAKFERGGESLYNYPPKTSAYDLPPGPSEAIYDFPPTWQNTAKFHKLVQELHSTEVRYLSDLKVAKKLFYDTLIHAVSQTELDSVFLNWDQLIEVSTKLITRMERNERPGMLFIAEIDSLSAFVFFCSHQKAAIEALQLILQKPDGERMFLHSGVLYKQRSGRLLVGLLFNDFLMLTTPDGHIDSPEAFKVTKATDIQLCLYKQPLLLSYLSLNVLDEDETTLSLKFGDESINLRCVNRNAHRLWFGQLEQAIDLCAISLSEQSVNNCTIDNSSNGRLLVEIIGLRNIFPKILGQSPHLIRISLGKAVKYFDINVSEPDLHITTQLPISSTSEIFMLALFKKKLYSQDILILDEAEVPLTELVTESLNQRGPLLKSMLLRKDKLDGTKCETVLVKFVVQMFDSPL</sequence>
<dbReference type="InterPro" id="IPR018247">
    <property type="entry name" value="EF_Hand_1_Ca_BS"/>
</dbReference>
<dbReference type="InterPro" id="IPR036028">
    <property type="entry name" value="SH3-like_dom_sf"/>
</dbReference>
<evidence type="ECO:0000259" key="8">
    <source>
        <dbReference type="PROSITE" id="PS50222"/>
    </source>
</evidence>
<name>A0A1I7X785_HETBA</name>
<dbReference type="Pfam" id="PF12763">
    <property type="entry name" value="EH"/>
    <property type="match status" value="2"/>
</dbReference>
<dbReference type="PANTHER" id="PTHR11216">
    <property type="entry name" value="EH DOMAIN"/>
    <property type="match status" value="1"/>
</dbReference>
<dbReference type="CDD" id="cd00052">
    <property type="entry name" value="EH"/>
    <property type="match status" value="2"/>
</dbReference>
<dbReference type="SUPFAM" id="SSF48065">
    <property type="entry name" value="DBL homology domain (DH-domain)"/>
    <property type="match status" value="1"/>
</dbReference>
<evidence type="ECO:0000256" key="4">
    <source>
        <dbReference type="SAM" id="Coils"/>
    </source>
</evidence>
<dbReference type="Pfam" id="PF16652">
    <property type="entry name" value="PH_13"/>
    <property type="match status" value="1"/>
</dbReference>
<proteinExistence type="predicted"/>
<dbReference type="CDD" id="cd11836">
    <property type="entry name" value="SH3_Intersectin_1"/>
    <property type="match status" value="1"/>
</dbReference>
<dbReference type="WBParaSite" id="Hba_13479">
    <property type="protein sequence ID" value="Hba_13479"/>
    <property type="gene ID" value="Hba_13479"/>
</dbReference>
<dbReference type="PRINTS" id="PR00452">
    <property type="entry name" value="SH3DOMAIN"/>
</dbReference>
<feature type="domain" description="DH" evidence="6">
    <location>
        <begin position="863"/>
        <end position="970"/>
    </location>
</feature>
<dbReference type="Gene3D" id="2.30.30.40">
    <property type="entry name" value="SH3 Domains"/>
    <property type="match status" value="2"/>
</dbReference>
<evidence type="ECO:0000259" key="5">
    <source>
        <dbReference type="PROSITE" id="PS50002"/>
    </source>
</evidence>
<evidence type="ECO:0000259" key="7">
    <source>
        <dbReference type="PROSITE" id="PS50031"/>
    </source>
</evidence>
<accession>A0A1I7X785</accession>
<dbReference type="AlphaFoldDB" id="A0A1I7X785"/>
<dbReference type="PANTHER" id="PTHR11216:SF170">
    <property type="entry name" value="DYNAMIN ASSOCIATED PROTEIN 160, ISOFORM D"/>
    <property type="match status" value="1"/>
</dbReference>
<dbReference type="SMART" id="SM00326">
    <property type="entry name" value="SH3"/>
    <property type="match status" value="3"/>
</dbReference>
<dbReference type="InterPro" id="IPR011993">
    <property type="entry name" value="PH-like_dom_sf"/>
</dbReference>
<dbReference type="GO" id="GO:0005509">
    <property type="term" value="F:calcium ion binding"/>
    <property type="evidence" value="ECO:0007669"/>
    <property type="project" value="InterPro"/>
</dbReference>
<dbReference type="Pfam" id="PF00621">
    <property type="entry name" value="RhoGEF"/>
    <property type="match status" value="1"/>
</dbReference>
<feature type="domain" description="EH" evidence="7">
    <location>
        <begin position="173"/>
        <end position="255"/>
    </location>
</feature>
<dbReference type="GO" id="GO:0150007">
    <property type="term" value="P:clathrin-dependent synaptic vesicle endocytosis"/>
    <property type="evidence" value="ECO:0007669"/>
    <property type="project" value="TreeGrafter"/>
</dbReference>
<keyword evidence="2" id="KW-0106">Calcium</keyword>
<evidence type="ECO:0000256" key="2">
    <source>
        <dbReference type="ARBA" id="ARBA00022837"/>
    </source>
</evidence>
<dbReference type="GO" id="GO:0097708">
    <property type="term" value="C:intracellular vesicle"/>
    <property type="evidence" value="ECO:0007669"/>
    <property type="project" value="TreeGrafter"/>
</dbReference>
<keyword evidence="4" id="KW-0175">Coiled coil</keyword>
<dbReference type="SUPFAM" id="SSF50729">
    <property type="entry name" value="PH domain-like"/>
    <property type="match status" value="1"/>
</dbReference>
<dbReference type="PROSITE" id="PS50222">
    <property type="entry name" value="EF_HAND_2"/>
    <property type="match status" value="2"/>
</dbReference>
<reference evidence="10" key="1">
    <citation type="submission" date="2016-11" db="UniProtKB">
        <authorList>
            <consortium name="WormBaseParasite"/>
        </authorList>
    </citation>
    <scope>IDENTIFICATION</scope>
</reference>
<dbReference type="GO" id="GO:0005737">
    <property type="term" value="C:cytoplasm"/>
    <property type="evidence" value="ECO:0007669"/>
    <property type="project" value="TreeGrafter"/>
</dbReference>
<dbReference type="Gene3D" id="2.30.29.30">
    <property type="entry name" value="Pleckstrin-homology domain (PH domain)/Phosphotyrosine-binding domain (PTB)"/>
    <property type="match status" value="1"/>
</dbReference>
<dbReference type="InterPro" id="IPR035899">
    <property type="entry name" value="DBL_dom_sf"/>
</dbReference>
<dbReference type="InterPro" id="IPR002048">
    <property type="entry name" value="EF_hand_dom"/>
</dbReference>
<dbReference type="InterPro" id="IPR000261">
    <property type="entry name" value="EH_dom"/>
</dbReference>
<dbReference type="Proteomes" id="UP000095283">
    <property type="component" value="Unplaced"/>
</dbReference>
<evidence type="ECO:0000256" key="1">
    <source>
        <dbReference type="ARBA" id="ARBA00022443"/>
    </source>
</evidence>
<organism evidence="9 10">
    <name type="scientific">Heterorhabditis bacteriophora</name>
    <name type="common">Entomopathogenic nematode worm</name>
    <dbReference type="NCBI Taxonomy" id="37862"/>
    <lineage>
        <taxon>Eukaryota</taxon>
        <taxon>Metazoa</taxon>
        <taxon>Ecdysozoa</taxon>
        <taxon>Nematoda</taxon>
        <taxon>Chromadorea</taxon>
        <taxon>Rhabditida</taxon>
        <taxon>Rhabditina</taxon>
        <taxon>Rhabditomorpha</taxon>
        <taxon>Strongyloidea</taxon>
        <taxon>Heterorhabditidae</taxon>
        <taxon>Heterorhabditis</taxon>
    </lineage>
</organism>